<evidence type="ECO:0000256" key="1">
    <source>
        <dbReference type="SAM" id="Phobius"/>
    </source>
</evidence>
<name>A0ABZ0YZ82_9GAMM</name>
<accession>A0ABZ0YZ82</accession>
<dbReference type="EMBL" id="CP140153">
    <property type="protein sequence ID" value="WQH17348.1"/>
    <property type="molecule type" value="Genomic_DNA"/>
</dbReference>
<protein>
    <submittedName>
        <fullName evidence="2">DUF2818 family protein</fullName>
    </submittedName>
</protein>
<sequence>MIADWIIVSYLIGLFVLANLPFVNQRLFLVIPVAEPGRQKSFWWRIVEWLVFFVIGMGVGIYLEYSIGGVEPKGWEFWAVAVCIFAVFSVIGFIWQYQLRKHLKV</sequence>
<dbReference type="InterPro" id="IPR016768">
    <property type="entry name" value="UCP019883"/>
</dbReference>
<feature type="transmembrane region" description="Helical" evidence="1">
    <location>
        <begin position="75"/>
        <end position="95"/>
    </location>
</feature>
<dbReference type="RefSeq" id="WP_322522317.1">
    <property type="nucleotide sequence ID" value="NZ_CP140153.1"/>
</dbReference>
<gene>
    <name evidence="2" type="ORF">SR882_05440</name>
</gene>
<dbReference type="Proteomes" id="UP001327459">
    <property type="component" value="Chromosome"/>
</dbReference>
<keyword evidence="1" id="KW-0812">Transmembrane</keyword>
<keyword evidence="1" id="KW-1133">Transmembrane helix</keyword>
<feature type="transmembrane region" description="Helical" evidence="1">
    <location>
        <begin position="6"/>
        <end position="22"/>
    </location>
</feature>
<keyword evidence="3" id="KW-1185">Reference proteome</keyword>
<proteinExistence type="predicted"/>
<organism evidence="2 3">
    <name type="scientific">Guyparkeria halophila</name>
    <dbReference type="NCBI Taxonomy" id="47960"/>
    <lineage>
        <taxon>Bacteria</taxon>
        <taxon>Pseudomonadati</taxon>
        <taxon>Pseudomonadota</taxon>
        <taxon>Gammaproteobacteria</taxon>
        <taxon>Chromatiales</taxon>
        <taxon>Thioalkalibacteraceae</taxon>
        <taxon>Guyparkeria</taxon>
    </lineage>
</organism>
<reference evidence="2 3" key="1">
    <citation type="submission" date="2023-11" db="EMBL/GenBank/DDBJ databases">
        <title>MicrobeMod: A computational toolkit for identifying prokaryotic methylation and restriction-modification with nanopore sequencing.</title>
        <authorList>
            <person name="Crits-Christoph A."/>
            <person name="Kang S.C."/>
            <person name="Lee H."/>
            <person name="Ostrov N."/>
        </authorList>
    </citation>
    <scope>NUCLEOTIDE SEQUENCE [LARGE SCALE GENOMIC DNA]</scope>
    <source>
        <strain evidence="2 3">ATCC 49870</strain>
    </source>
</reference>
<dbReference type="Pfam" id="PF10993">
    <property type="entry name" value="DUF2818"/>
    <property type="match status" value="1"/>
</dbReference>
<keyword evidence="1" id="KW-0472">Membrane</keyword>
<evidence type="ECO:0000313" key="3">
    <source>
        <dbReference type="Proteomes" id="UP001327459"/>
    </source>
</evidence>
<evidence type="ECO:0000313" key="2">
    <source>
        <dbReference type="EMBL" id="WQH17348.1"/>
    </source>
</evidence>
<feature type="transmembrane region" description="Helical" evidence="1">
    <location>
        <begin position="42"/>
        <end position="63"/>
    </location>
</feature>